<organism evidence="2 3">
    <name type="scientific">Orchesella cincta</name>
    <name type="common">Springtail</name>
    <name type="synonym">Podura cincta</name>
    <dbReference type="NCBI Taxonomy" id="48709"/>
    <lineage>
        <taxon>Eukaryota</taxon>
        <taxon>Metazoa</taxon>
        <taxon>Ecdysozoa</taxon>
        <taxon>Arthropoda</taxon>
        <taxon>Hexapoda</taxon>
        <taxon>Collembola</taxon>
        <taxon>Entomobryomorpha</taxon>
        <taxon>Entomobryoidea</taxon>
        <taxon>Orchesellidae</taxon>
        <taxon>Orchesellinae</taxon>
        <taxon>Orchesella</taxon>
    </lineage>
</organism>
<protein>
    <submittedName>
        <fullName evidence="2">Obscurin</fullName>
    </submittedName>
</protein>
<dbReference type="SUPFAM" id="SSF48726">
    <property type="entry name" value="Immunoglobulin"/>
    <property type="match status" value="1"/>
</dbReference>
<dbReference type="InterPro" id="IPR013783">
    <property type="entry name" value="Ig-like_fold"/>
</dbReference>
<accession>A0A1D2MKK1</accession>
<evidence type="ECO:0000259" key="1">
    <source>
        <dbReference type="PROSITE" id="PS50835"/>
    </source>
</evidence>
<dbReference type="AlphaFoldDB" id="A0A1D2MKK1"/>
<evidence type="ECO:0000313" key="2">
    <source>
        <dbReference type="EMBL" id="ODM93441.1"/>
    </source>
</evidence>
<dbReference type="OrthoDB" id="5949550at2759"/>
<dbReference type="Pfam" id="PF13927">
    <property type="entry name" value="Ig_3"/>
    <property type="match status" value="1"/>
</dbReference>
<keyword evidence="3" id="KW-1185">Reference proteome</keyword>
<feature type="domain" description="Ig-like" evidence="1">
    <location>
        <begin position="365"/>
        <end position="454"/>
    </location>
</feature>
<dbReference type="PROSITE" id="PS50835">
    <property type="entry name" value="IG_LIKE"/>
    <property type="match status" value="1"/>
</dbReference>
<comment type="caution">
    <text evidence="2">The sequence shown here is derived from an EMBL/GenBank/DDBJ whole genome shotgun (WGS) entry which is preliminary data.</text>
</comment>
<dbReference type="EMBL" id="LJIJ01000986">
    <property type="protein sequence ID" value="ODM93441.1"/>
    <property type="molecule type" value="Genomic_DNA"/>
</dbReference>
<proteinExistence type="predicted"/>
<sequence>MCRMILYHFCSLLCCDLCSDHKSLKYLPISASTLVALVNCLPNVLSFKIPPISRISETSDRVELRYSTNLFKEIGHNVLQFIGDDLSEVIISCQSTKNETAFVGWKYHGIEERNVKRLKSYDDENGIVIDLSSGPPVVRMECYALKNKSIINNTLIYTGANKAPYLYKNSQTIRATAIYKESAHLPCVLKYPLDRHSDGKQLQLFKDGKLVEKESLSYTPDIGYHINLTRLENPIGTYECRVRNSSVDDVLFVELNYDAFISVSYKGYSDYFYAGAPQLRRFNCKLPKDIFEDKFKWSYLWKNGSYTDAEGVINSSSDSLYYSQTINVMFPDVNIIRLVCSGTIKNSSSTYNNSHPIYLKRSYSPKILNQTVDEPIIYKAGLNLTCATTSEPVSFTWLKNGQPLMNGEYIKEYFVRPPFKTTLVLKPTEEDTESSYTCIVSNFMGEVRHTFRIRRPTGPNSSVAI</sequence>
<dbReference type="InterPro" id="IPR036179">
    <property type="entry name" value="Ig-like_dom_sf"/>
</dbReference>
<evidence type="ECO:0000313" key="3">
    <source>
        <dbReference type="Proteomes" id="UP000094527"/>
    </source>
</evidence>
<dbReference type="Gene3D" id="2.60.40.10">
    <property type="entry name" value="Immunoglobulins"/>
    <property type="match status" value="1"/>
</dbReference>
<gene>
    <name evidence="2" type="ORF">Ocin01_13241</name>
</gene>
<name>A0A1D2MKK1_ORCCI</name>
<reference evidence="2 3" key="1">
    <citation type="journal article" date="2016" name="Genome Biol. Evol.">
        <title>Gene Family Evolution Reflects Adaptation to Soil Environmental Stressors in the Genome of the Collembolan Orchesella cincta.</title>
        <authorList>
            <person name="Faddeeva-Vakhrusheva A."/>
            <person name="Derks M.F."/>
            <person name="Anvar S.Y."/>
            <person name="Agamennone V."/>
            <person name="Suring W."/>
            <person name="Smit S."/>
            <person name="van Straalen N.M."/>
            <person name="Roelofs D."/>
        </authorList>
    </citation>
    <scope>NUCLEOTIDE SEQUENCE [LARGE SCALE GENOMIC DNA]</scope>
    <source>
        <tissue evidence="2">Mixed pool</tissue>
    </source>
</reference>
<dbReference type="InterPro" id="IPR007110">
    <property type="entry name" value="Ig-like_dom"/>
</dbReference>
<dbReference type="Proteomes" id="UP000094527">
    <property type="component" value="Unassembled WGS sequence"/>
</dbReference>